<dbReference type="AlphaFoldDB" id="Q01QT1"/>
<dbReference type="Gene3D" id="3.40.50.720">
    <property type="entry name" value="NAD(P)-binding Rossmann-like Domain"/>
    <property type="match status" value="1"/>
</dbReference>
<feature type="domain" description="NAD-dependent epimerase/dehydratase" evidence="1">
    <location>
        <begin position="4"/>
        <end position="219"/>
    </location>
</feature>
<name>Q01QT1_SOLUE</name>
<dbReference type="STRING" id="234267.Acid_7076"/>
<dbReference type="KEGG" id="sus:Acid_7076"/>
<dbReference type="EMBL" id="CP000473">
    <property type="protein sequence ID" value="ABJ87989.1"/>
    <property type="molecule type" value="Genomic_DNA"/>
</dbReference>
<dbReference type="PANTHER" id="PTHR43245">
    <property type="entry name" value="BIFUNCTIONAL POLYMYXIN RESISTANCE PROTEIN ARNA"/>
    <property type="match status" value="1"/>
</dbReference>
<gene>
    <name evidence="2" type="ordered locus">Acid_7076</name>
</gene>
<dbReference type="Pfam" id="PF01370">
    <property type="entry name" value="Epimerase"/>
    <property type="match status" value="1"/>
</dbReference>
<dbReference type="InParanoid" id="Q01QT1"/>
<dbReference type="OrthoDB" id="9807212at2"/>
<dbReference type="InterPro" id="IPR036291">
    <property type="entry name" value="NAD(P)-bd_dom_sf"/>
</dbReference>
<evidence type="ECO:0000259" key="1">
    <source>
        <dbReference type="Pfam" id="PF01370"/>
    </source>
</evidence>
<dbReference type="SUPFAM" id="SSF51735">
    <property type="entry name" value="NAD(P)-binding Rossmann-fold domains"/>
    <property type="match status" value="1"/>
</dbReference>
<organism evidence="2">
    <name type="scientific">Solibacter usitatus (strain Ellin6076)</name>
    <dbReference type="NCBI Taxonomy" id="234267"/>
    <lineage>
        <taxon>Bacteria</taxon>
        <taxon>Pseudomonadati</taxon>
        <taxon>Acidobacteriota</taxon>
        <taxon>Terriglobia</taxon>
        <taxon>Bryobacterales</taxon>
        <taxon>Solibacteraceae</taxon>
        <taxon>Candidatus Solibacter</taxon>
    </lineage>
</organism>
<evidence type="ECO:0000313" key="2">
    <source>
        <dbReference type="EMBL" id="ABJ87989.1"/>
    </source>
</evidence>
<dbReference type="InterPro" id="IPR050177">
    <property type="entry name" value="Lipid_A_modif_metabolic_enz"/>
</dbReference>
<dbReference type="PROSITE" id="PS51257">
    <property type="entry name" value="PROKAR_LIPOPROTEIN"/>
    <property type="match status" value="1"/>
</dbReference>
<protein>
    <submittedName>
        <fullName evidence="2">NAD-dependent epimerase/dehydratase</fullName>
    </submittedName>
</protein>
<reference evidence="2" key="1">
    <citation type="submission" date="2006-10" db="EMBL/GenBank/DDBJ databases">
        <title>Complete sequence of Solibacter usitatus Ellin6076.</title>
        <authorList>
            <consortium name="US DOE Joint Genome Institute"/>
            <person name="Copeland A."/>
            <person name="Lucas S."/>
            <person name="Lapidus A."/>
            <person name="Barry K."/>
            <person name="Detter J.C."/>
            <person name="Glavina del Rio T."/>
            <person name="Hammon N."/>
            <person name="Israni S."/>
            <person name="Dalin E."/>
            <person name="Tice H."/>
            <person name="Pitluck S."/>
            <person name="Thompson L.S."/>
            <person name="Brettin T."/>
            <person name="Bruce D."/>
            <person name="Han C."/>
            <person name="Tapia R."/>
            <person name="Gilna P."/>
            <person name="Schmutz J."/>
            <person name="Larimer F."/>
            <person name="Land M."/>
            <person name="Hauser L."/>
            <person name="Kyrpides N."/>
            <person name="Mikhailova N."/>
            <person name="Janssen P.H."/>
            <person name="Kuske C.R."/>
            <person name="Richardson P."/>
        </authorList>
    </citation>
    <scope>NUCLEOTIDE SEQUENCE</scope>
    <source>
        <strain evidence="2">Ellin6076</strain>
    </source>
</reference>
<dbReference type="eggNOG" id="COG0451">
    <property type="taxonomic scope" value="Bacteria"/>
</dbReference>
<dbReference type="CDD" id="cd05265">
    <property type="entry name" value="SDR_a1"/>
    <property type="match status" value="1"/>
</dbReference>
<sequence length="340" mass="37549" precursor="true">MRVLFIGGTGVISTACTALAAERGIDLTLATRGRRSAGLPAGVKTLAVDMEDAVGAARAFGDQRFDVVVDWIAFTPEQIERDLALFRGRTGQYIFISSASAYQKPASHYLITESTPLGNPFWDYSRNKIACEERLLRAWREEGFPVTIVRPSLTYGETQIPLAVNSWAKSFTAIDRMRRGKKVIVPGDGSSLWVITHNTDFAKGLVGLLGHEQAIGHAFHITTDEVMTWDQFYRIAGAVAGAEPRLVHIPSDFIAACIPEKLGSLTGDKAVSVVFDNSKIKRFVPEYRATVRFGEGIRRTIAWFDQDAARREIDDAANTQWDKLIAAYEKGMSAAVREFD</sequence>
<dbReference type="HOGENOM" id="CLU_065334_0_0_0"/>
<dbReference type="InterPro" id="IPR001509">
    <property type="entry name" value="Epimerase_deHydtase"/>
</dbReference>
<accession>Q01QT1</accession>
<proteinExistence type="predicted"/>